<dbReference type="Pfam" id="PF01899">
    <property type="entry name" value="MNHE"/>
    <property type="match status" value="1"/>
</dbReference>
<keyword evidence="5 8" id="KW-0812">Transmembrane</keyword>
<keyword evidence="7 8" id="KW-0472">Membrane</keyword>
<organism evidence="9 10">
    <name type="scientific">Sporosarcina newyorkensis</name>
    <dbReference type="NCBI Taxonomy" id="759851"/>
    <lineage>
        <taxon>Bacteria</taxon>
        <taxon>Bacillati</taxon>
        <taxon>Bacillota</taxon>
        <taxon>Bacilli</taxon>
        <taxon>Bacillales</taxon>
        <taxon>Caryophanaceae</taxon>
        <taxon>Sporosarcina</taxon>
    </lineage>
</organism>
<sequence>MAFQILLNFFIAVVWMFMTSSLTPSTFVIGYIIGLLLIIMTRRFFPGRLYIWRLWSALKLTAIFLRELVLSNISVLLLVIKPDLSSIQPMIFALPTELEQDWEITLLSSLITLTPGTIVIHVSDDQRTLYIHAIDVDDVDEAIDSIKNTFEKAIMEVSRG</sequence>
<keyword evidence="6 8" id="KW-1133">Transmembrane helix</keyword>
<evidence type="ECO:0000256" key="7">
    <source>
        <dbReference type="ARBA" id="ARBA00023136"/>
    </source>
</evidence>
<dbReference type="GO" id="GO:0015297">
    <property type="term" value="F:antiporter activity"/>
    <property type="evidence" value="ECO:0007669"/>
    <property type="project" value="UniProtKB-KW"/>
</dbReference>
<dbReference type="GO" id="GO:0005886">
    <property type="term" value="C:plasma membrane"/>
    <property type="evidence" value="ECO:0007669"/>
    <property type="project" value="UniProtKB-SubCell"/>
</dbReference>
<keyword evidence="3" id="KW-0050">Antiport</keyword>
<dbReference type="EMBL" id="FUYJ01000005">
    <property type="protein sequence ID" value="SKB01867.1"/>
    <property type="molecule type" value="Genomic_DNA"/>
</dbReference>
<dbReference type="Proteomes" id="UP000190042">
    <property type="component" value="Unassembled WGS sequence"/>
</dbReference>
<accession>A0A1T4YJ51</accession>
<evidence type="ECO:0000256" key="8">
    <source>
        <dbReference type="SAM" id="Phobius"/>
    </source>
</evidence>
<dbReference type="PANTHER" id="PTHR34584:SF1">
    <property type="entry name" value="NA(+)_H(+) ANTIPORTER SUBUNIT E1"/>
    <property type="match status" value="1"/>
</dbReference>
<evidence type="ECO:0000256" key="1">
    <source>
        <dbReference type="ARBA" id="ARBA00004651"/>
    </source>
</evidence>
<dbReference type="AlphaFoldDB" id="A0A1T4YJ51"/>
<evidence type="ECO:0000256" key="3">
    <source>
        <dbReference type="ARBA" id="ARBA00022449"/>
    </source>
</evidence>
<dbReference type="NCBIfam" id="NF009292">
    <property type="entry name" value="PRK12651.1-3"/>
    <property type="match status" value="1"/>
</dbReference>
<evidence type="ECO:0000256" key="6">
    <source>
        <dbReference type="ARBA" id="ARBA00022989"/>
    </source>
</evidence>
<protein>
    <submittedName>
        <fullName evidence="9">Multisubunit sodium/proton antiporter, MrpE subunit (TC 2.A.63.1)</fullName>
    </submittedName>
</protein>
<evidence type="ECO:0000256" key="5">
    <source>
        <dbReference type="ARBA" id="ARBA00022692"/>
    </source>
</evidence>
<gene>
    <name evidence="9" type="ORF">SAMN04244570_2825</name>
</gene>
<keyword evidence="4" id="KW-1003">Cell membrane</keyword>
<evidence type="ECO:0000313" key="10">
    <source>
        <dbReference type="Proteomes" id="UP000190042"/>
    </source>
</evidence>
<dbReference type="PIRSF" id="PIRSF019239">
    <property type="entry name" value="MrpE"/>
    <property type="match status" value="1"/>
</dbReference>
<evidence type="ECO:0000256" key="2">
    <source>
        <dbReference type="ARBA" id="ARBA00006228"/>
    </source>
</evidence>
<name>A0A1T4YJ51_9BACL</name>
<keyword evidence="10" id="KW-1185">Reference proteome</keyword>
<evidence type="ECO:0000256" key="4">
    <source>
        <dbReference type="ARBA" id="ARBA00022475"/>
    </source>
</evidence>
<reference evidence="10" key="1">
    <citation type="submission" date="2017-02" db="EMBL/GenBank/DDBJ databases">
        <authorList>
            <person name="Varghese N."/>
            <person name="Submissions S."/>
        </authorList>
    </citation>
    <scope>NUCLEOTIDE SEQUENCE [LARGE SCALE GENOMIC DNA]</scope>
    <source>
        <strain evidence="10">DSM 23966</strain>
    </source>
</reference>
<dbReference type="InterPro" id="IPR002758">
    <property type="entry name" value="Cation_antiport_E"/>
</dbReference>
<comment type="subcellular location">
    <subcellularLocation>
        <location evidence="1">Cell membrane</location>
        <topology evidence="1">Multi-pass membrane protein</topology>
    </subcellularLocation>
</comment>
<evidence type="ECO:0000313" key="9">
    <source>
        <dbReference type="EMBL" id="SKB01867.1"/>
    </source>
</evidence>
<feature type="transmembrane region" description="Helical" evidence="8">
    <location>
        <begin position="5"/>
        <end position="22"/>
    </location>
</feature>
<proteinExistence type="inferred from homology"/>
<dbReference type="RefSeq" id="WP_078818059.1">
    <property type="nucleotide sequence ID" value="NZ_FUYJ01000005.1"/>
</dbReference>
<keyword evidence="3" id="KW-0813">Transport</keyword>
<dbReference type="GO" id="GO:0008324">
    <property type="term" value="F:monoatomic cation transmembrane transporter activity"/>
    <property type="evidence" value="ECO:0007669"/>
    <property type="project" value="InterPro"/>
</dbReference>
<dbReference type="PANTHER" id="PTHR34584">
    <property type="entry name" value="NA(+)/H(+) ANTIPORTER SUBUNIT E1"/>
    <property type="match status" value="1"/>
</dbReference>
<comment type="similarity">
    <text evidence="2">Belongs to the CPA3 antiporters (TC 2.A.63) subunit E family.</text>
</comment>